<organism evidence="1 2">
    <name type="scientific">Dryococelus australis</name>
    <dbReference type="NCBI Taxonomy" id="614101"/>
    <lineage>
        <taxon>Eukaryota</taxon>
        <taxon>Metazoa</taxon>
        <taxon>Ecdysozoa</taxon>
        <taxon>Arthropoda</taxon>
        <taxon>Hexapoda</taxon>
        <taxon>Insecta</taxon>
        <taxon>Pterygota</taxon>
        <taxon>Neoptera</taxon>
        <taxon>Polyneoptera</taxon>
        <taxon>Phasmatodea</taxon>
        <taxon>Verophasmatodea</taxon>
        <taxon>Anareolatae</taxon>
        <taxon>Phasmatidae</taxon>
        <taxon>Eurycanthinae</taxon>
        <taxon>Dryococelus</taxon>
    </lineage>
</organism>
<reference evidence="1 2" key="1">
    <citation type="submission" date="2023-02" db="EMBL/GenBank/DDBJ databases">
        <title>LHISI_Scaffold_Assembly.</title>
        <authorList>
            <person name="Stuart O.P."/>
            <person name="Cleave R."/>
            <person name="Magrath M.J.L."/>
            <person name="Mikheyev A.S."/>
        </authorList>
    </citation>
    <scope>NUCLEOTIDE SEQUENCE [LARGE SCALE GENOMIC DNA]</scope>
    <source>
        <strain evidence="1">Daus_M_001</strain>
        <tissue evidence="1">Leg muscle</tissue>
    </source>
</reference>
<dbReference type="Proteomes" id="UP001159363">
    <property type="component" value="Chromosome 6"/>
</dbReference>
<comment type="caution">
    <text evidence="1">The sequence shown here is derived from an EMBL/GenBank/DDBJ whole genome shotgun (WGS) entry which is preliminary data.</text>
</comment>
<sequence length="216" mass="24622">MKVIEVIMERRPNERVGRPTASSGTIPSPNLLDEFKKFAALIPVSQIEKVALNYIANDEQVQEVLAYLQSKDFANVVEIVESQKEVIELYAFMCKNGLDVYQYLNSLHDLLGIPHVTPAPSRNISPSSRTFRQFLDDMEKLIPLDKLKALFKQEETTSTVWKSFVDRVSSKEFRAMVDKMIALPEVQKFTANLEKLGANINQLNQFVRDLLGWSTN</sequence>
<dbReference type="InterPro" id="IPR010629">
    <property type="entry name" value="Ins_allergen"/>
</dbReference>
<name>A0ABQ9H4B2_9NEOP</name>
<proteinExistence type="predicted"/>
<evidence type="ECO:0000313" key="2">
    <source>
        <dbReference type="Proteomes" id="UP001159363"/>
    </source>
</evidence>
<keyword evidence="2" id="KW-1185">Reference proteome</keyword>
<accession>A0ABQ9H4B2</accession>
<dbReference type="PANTHER" id="PTHR21163:SF1">
    <property type="entry name" value="PROTEIN G12"/>
    <property type="match status" value="1"/>
</dbReference>
<gene>
    <name evidence="1" type="ORF">PR048_019718</name>
</gene>
<dbReference type="EMBL" id="JARBHB010000007">
    <property type="protein sequence ID" value="KAJ8879112.1"/>
    <property type="molecule type" value="Genomic_DNA"/>
</dbReference>
<evidence type="ECO:0000313" key="1">
    <source>
        <dbReference type="EMBL" id="KAJ8879112.1"/>
    </source>
</evidence>
<dbReference type="PANTHER" id="PTHR21163">
    <property type="entry name" value="PROTEIN G12"/>
    <property type="match status" value="1"/>
</dbReference>
<dbReference type="Pfam" id="PF06757">
    <property type="entry name" value="Ins_allergen_rp"/>
    <property type="match status" value="1"/>
</dbReference>
<protein>
    <submittedName>
        <fullName evidence="1">Uncharacterized protein</fullName>
    </submittedName>
</protein>